<dbReference type="Pfam" id="PF03129">
    <property type="entry name" value="HGTP_anticodon"/>
    <property type="match status" value="1"/>
</dbReference>
<evidence type="ECO:0000313" key="15">
    <source>
        <dbReference type="Proteomes" id="UP000481861"/>
    </source>
</evidence>
<comment type="catalytic activity">
    <reaction evidence="12">
        <text>tRNA(Pro) + L-proline + ATP = L-prolyl-tRNA(Pro) + AMP + diphosphate</text>
        <dbReference type="Rhea" id="RHEA:14305"/>
        <dbReference type="Rhea" id="RHEA-COMP:9700"/>
        <dbReference type="Rhea" id="RHEA-COMP:9702"/>
        <dbReference type="ChEBI" id="CHEBI:30616"/>
        <dbReference type="ChEBI" id="CHEBI:33019"/>
        <dbReference type="ChEBI" id="CHEBI:60039"/>
        <dbReference type="ChEBI" id="CHEBI:78442"/>
        <dbReference type="ChEBI" id="CHEBI:78532"/>
        <dbReference type="ChEBI" id="CHEBI:456215"/>
        <dbReference type="EC" id="6.1.1.15"/>
    </reaction>
</comment>
<dbReference type="PROSITE" id="PS50862">
    <property type="entry name" value="AA_TRNA_LIGASE_II"/>
    <property type="match status" value="1"/>
</dbReference>
<dbReference type="InterPro" id="IPR045864">
    <property type="entry name" value="aa-tRNA-synth_II/BPL/LPL"/>
</dbReference>
<sequence length="573" mass="64290">MTTARRWRGTHPTRLFRNTRFLAPDARNRLSRYWAPTGGISPQDGEDDDSHALLVRGGFLRQAHSGVFHLLPLGLRVQNKLEGLIDKHMQSLGASKLSLSSITTEALWRQSGRYSENSELLRLNDRKESGFLLSPTHEEEITSLVSGMVHSYKDLPLRLYQIGRKYRDERRPRQGLLRAKEFLMKDLYTFDYSHDHALETYKSVRQAYNNFFNELKLPYVVADADSGNMGGKLSHEYHFVSPKGEDNIWSCSSCDYVANEELVEMWDTVHSEESLDPRDCSEFLGITTDRKALVHIYVPFCKDAEPHQISIYVNCHALKNLGIDIDSGIEPSTLQALAPQATNPPLYVYDSRIKIPPALSNQPTHLHAGNLSPIHAGDSCPRCATGKLAVQRAIEIGHTFHLGTRYSEPLNAHVPVPNQKEKQALQMGCHGIGVSRLIGAVASLLADDRGLNWPRVIAPFEVLVVTTPQIAEEDGEEVYDVLRDARLGNGNGNGNGNGEAEQKMDLMLDDRPIKSYGWKLRDADLIGYPVIVVLGRGWKESRKVEVQCRRLGVKNDVGMDELAVEVARLLEQL</sequence>
<dbReference type="OrthoDB" id="10267474at2759"/>
<proteinExistence type="inferred from homology"/>
<keyword evidence="5" id="KW-0963">Cytoplasm</keyword>
<dbReference type="CDD" id="cd00779">
    <property type="entry name" value="ProRS_core_prok"/>
    <property type="match status" value="1"/>
</dbReference>
<organism evidence="14 15">
    <name type="scientific">Massariosphaeria phaeospora</name>
    <dbReference type="NCBI Taxonomy" id="100035"/>
    <lineage>
        <taxon>Eukaryota</taxon>
        <taxon>Fungi</taxon>
        <taxon>Dikarya</taxon>
        <taxon>Ascomycota</taxon>
        <taxon>Pezizomycotina</taxon>
        <taxon>Dothideomycetes</taxon>
        <taxon>Pleosporomycetidae</taxon>
        <taxon>Pleosporales</taxon>
        <taxon>Pleosporales incertae sedis</taxon>
        <taxon>Massariosphaeria</taxon>
    </lineage>
</organism>
<evidence type="ECO:0000256" key="8">
    <source>
        <dbReference type="ARBA" id="ARBA00022840"/>
    </source>
</evidence>
<dbReference type="Pfam" id="PF00587">
    <property type="entry name" value="tRNA-synt_2b"/>
    <property type="match status" value="1"/>
</dbReference>
<evidence type="ECO:0000256" key="9">
    <source>
        <dbReference type="ARBA" id="ARBA00022917"/>
    </source>
</evidence>
<gene>
    <name evidence="14" type="ORF">BDV95DRAFT_629711</name>
</gene>
<dbReference type="Gene3D" id="3.40.50.800">
    <property type="entry name" value="Anticodon-binding domain"/>
    <property type="match status" value="1"/>
</dbReference>
<accession>A0A7C8IB93</accession>
<dbReference type="EC" id="6.1.1.15" evidence="4"/>
<keyword evidence="7" id="KW-0547">Nucleotide-binding</keyword>
<dbReference type="InterPro" id="IPR036621">
    <property type="entry name" value="Anticodon-bd_dom_sf"/>
</dbReference>
<evidence type="ECO:0000256" key="1">
    <source>
        <dbReference type="ARBA" id="ARBA00004496"/>
    </source>
</evidence>
<dbReference type="InterPro" id="IPR002316">
    <property type="entry name" value="Pro-tRNA-ligase_IIa"/>
</dbReference>
<evidence type="ECO:0000256" key="2">
    <source>
        <dbReference type="ARBA" id="ARBA00008226"/>
    </source>
</evidence>
<evidence type="ECO:0000256" key="11">
    <source>
        <dbReference type="ARBA" id="ARBA00029731"/>
    </source>
</evidence>
<protein>
    <recommendedName>
        <fullName evidence="4">proline--tRNA ligase</fullName>
        <ecNumber evidence="4">6.1.1.15</ecNumber>
    </recommendedName>
    <alternativeName>
        <fullName evidence="11">Prolyl-tRNA synthetase</fullName>
    </alternativeName>
</protein>
<name>A0A7C8IB93_9PLEO</name>
<keyword evidence="9" id="KW-0648">Protein biosynthesis</keyword>
<evidence type="ECO:0000256" key="12">
    <source>
        <dbReference type="ARBA" id="ARBA00047671"/>
    </source>
</evidence>
<comment type="subunit">
    <text evidence="3">Homodimer.</text>
</comment>
<evidence type="ECO:0000256" key="4">
    <source>
        <dbReference type="ARBA" id="ARBA00012831"/>
    </source>
</evidence>
<keyword evidence="15" id="KW-1185">Reference proteome</keyword>
<dbReference type="PANTHER" id="PTHR42753">
    <property type="entry name" value="MITOCHONDRIAL RIBOSOME PROTEIN L39/PROLYL-TRNA LIGASE FAMILY MEMBER"/>
    <property type="match status" value="1"/>
</dbReference>
<keyword evidence="6" id="KW-0436">Ligase</keyword>
<dbReference type="GO" id="GO:0006433">
    <property type="term" value="P:prolyl-tRNA aminoacylation"/>
    <property type="evidence" value="ECO:0007669"/>
    <property type="project" value="InterPro"/>
</dbReference>
<keyword evidence="10" id="KW-0030">Aminoacyl-tRNA synthetase</keyword>
<reference evidence="14 15" key="1">
    <citation type="submission" date="2020-01" db="EMBL/GenBank/DDBJ databases">
        <authorList>
            <consortium name="DOE Joint Genome Institute"/>
            <person name="Haridas S."/>
            <person name="Albert R."/>
            <person name="Binder M."/>
            <person name="Bloem J."/>
            <person name="Labutti K."/>
            <person name="Salamov A."/>
            <person name="Andreopoulos B."/>
            <person name="Baker S.E."/>
            <person name="Barry K."/>
            <person name="Bills G."/>
            <person name="Bluhm B.H."/>
            <person name="Cannon C."/>
            <person name="Castanera R."/>
            <person name="Culley D.E."/>
            <person name="Daum C."/>
            <person name="Ezra D."/>
            <person name="Gonzalez J.B."/>
            <person name="Henrissat B."/>
            <person name="Kuo A."/>
            <person name="Liang C."/>
            <person name="Lipzen A."/>
            <person name="Lutzoni F."/>
            <person name="Magnuson J."/>
            <person name="Mondo S."/>
            <person name="Nolan M."/>
            <person name="Ohm R."/>
            <person name="Pangilinan J."/>
            <person name="Park H.-J.H."/>
            <person name="Ramirez L."/>
            <person name="Alfaro M."/>
            <person name="Sun H."/>
            <person name="Tritt A."/>
            <person name="Yoshinaga Y."/>
            <person name="Zwiers L.-H.L."/>
            <person name="Turgeon B.G."/>
            <person name="Goodwin S.B."/>
            <person name="Spatafora J.W."/>
            <person name="Crous P.W."/>
            <person name="Grigoriev I.V."/>
        </authorList>
    </citation>
    <scope>NUCLEOTIDE SEQUENCE [LARGE SCALE GENOMIC DNA]</scope>
    <source>
        <strain evidence="14 15">CBS 611.86</strain>
    </source>
</reference>
<comment type="subcellular location">
    <subcellularLocation>
        <location evidence="1">Cytoplasm</location>
    </subcellularLocation>
</comment>
<dbReference type="GO" id="GO:0004827">
    <property type="term" value="F:proline-tRNA ligase activity"/>
    <property type="evidence" value="ECO:0007669"/>
    <property type="project" value="UniProtKB-EC"/>
</dbReference>
<dbReference type="FunFam" id="3.30.930.10:FF:000066">
    <property type="entry name" value="Proline--tRNA ligase"/>
    <property type="match status" value="1"/>
</dbReference>
<evidence type="ECO:0000256" key="7">
    <source>
        <dbReference type="ARBA" id="ARBA00022741"/>
    </source>
</evidence>
<dbReference type="SUPFAM" id="SSF55681">
    <property type="entry name" value="Class II aaRS and biotin synthetases"/>
    <property type="match status" value="1"/>
</dbReference>
<evidence type="ECO:0000256" key="10">
    <source>
        <dbReference type="ARBA" id="ARBA00023146"/>
    </source>
</evidence>
<evidence type="ECO:0000259" key="13">
    <source>
        <dbReference type="PROSITE" id="PS50862"/>
    </source>
</evidence>
<dbReference type="InterPro" id="IPR033730">
    <property type="entry name" value="ProRS_core_prok"/>
</dbReference>
<dbReference type="PRINTS" id="PR01046">
    <property type="entry name" value="TRNASYNTHPRO"/>
</dbReference>
<dbReference type="PANTHER" id="PTHR42753:SF2">
    <property type="entry name" value="PROLINE--TRNA LIGASE"/>
    <property type="match status" value="1"/>
</dbReference>
<dbReference type="Gene3D" id="3.30.930.10">
    <property type="entry name" value="Bira Bifunctional Protein, Domain 2"/>
    <property type="match status" value="2"/>
</dbReference>
<feature type="domain" description="Aminoacyl-transfer RNA synthetases class-II family profile" evidence="13">
    <location>
        <begin position="61"/>
        <end position="454"/>
    </location>
</feature>
<evidence type="ECO:0000256" key="5">
    <source>
        <dbReference type="ARBA" id="ARBA00022490"/>
    </source>
</evidence>
<evidence type="ECO:0000256" key="6">
    <source>
        <dbReference type="ARBA" id="ARBA00022598"/>
    </source>
</evidence>
<keyword evidence="8" id="KW-0067">ATP-binding</keyword>
<dbReference type="Proteomes" id="UP000481861">
    <property type="component" value="Unassembled WGS sequence"/>
</dbReference>
<dbReference type="EMBL" id="JAADJZ010000015">
    <property type="protein sequence ID" value="KAF2869810.1"/>
    <property type="molecule type" value="Genomic_DNA"/>
</dbReference>
<dbReference type="InterPro" id="IPR004154">
    <property type="entry name" value="Anticodon-bd"/>
</dbReference>
<evidence type="ECO:0000313" key="14">
    <source>
        <dbReference type="EMBL" id="KAF2869810.1"/>
    </source>
</evidence>
<comment type="caution">
    <text evidence="14">The sequence shown here is derived from an EMBL/GenBank/DDBJ whole genome shotgun (WGS) entry which is preliminary data.</text>
</comment>
<dbReference type="SUPFAM" id="SSF52954">
    <property type="entry name" value="Class II aaRS ABD-related"/>
    <property type="match status" value="1"/>
</dbReference>
<evidence type="ECO:0000256" key="3">
    <source>
        <dbReference type="ARBA" id="ARBA00011738"/>
    </source>
</evidence>
<dbReference type="InterPro" id="IPR002314">
    <property type="entry name" value="aa-tRNA-synt_IIb"/>
</dbReference>
<dbReference type="GO" id="GO:0005739">
    <property type="term" value="C:mitochondrion"/>
    <property type="evidence" value="ECO:0007669"/>
    <property type="project" value="TreeGrafter"/>
</dbReference>
<dbReference type="GO" id="GO:0005524">
    <property type="term" value="F:ATP binding"/>
    <property type="evidence" value="ECO:0007669"/>
    <property type="project" value="UniProtKB-KW"/>
</dbReference>
<comment type="similarity">
    <text evidence="2">Belongs to the class-II aminoacyl-tRNA synthetase family.</text>
</comment>
<dbReference type="AlphaFoldDB" id="A0A7C8IB93"/>
<dbReference type="InterPro" id="IPR006195">
    <property type="entry name" value="aa-tRNA-synth_II"/>
</dbReference>
<dbReference type="InterPro" id="IPR050062">
    <property type="entry name" value="Pro-tRNA_synthetase"/>
</dbReference>